<dbReference type="Pfam" id="PF00753">
    <property type="entry name" value="Lactamase_B"/>
    <property type="match status" value="1"/>
</dbReference>
<evidence type="ECO:0000259" key="1">
    <source>
        <dbReference type="SMART" id="SM00849"/>
    </source>
</evidence>
<dbReference type="InterPro" id="IPR001279">
    <property type="entry name" value="Metallo-B-lactamas"/>
</dbReference>
<sequence length="322" mass="36734">MKVEMGNQAVYPMIVPVSNRLKSINFYLYQNDQTLTLIDAGINTEECWGALLKTLKTYGFSLENITQIILTHHHSDHVGLVDRITSQHPIPVYAHPYAIPRLQRDEDFMQRRVNFFETLYEEGSCGDEGRKQVEYLKKAIHKNKQKALQTDILPLNVGSNPEVIEMPGHAPDQVSLYQENTGWLFGGDLLIHHISSNALVEPDCNGERKQPLLQHIESLRKTLALQPDIIFPGHGSVIKKPSILIEKRLTDIDDKATTLSNFITEGITTVSQLAKNYYGEKYTSQFPLVISEIIGHLDYLESLNRIKKEKMDGIWHYIPMNN</sequence>
<gene>
    <name evidence="2" type="ORF">HNR44_002284</name>
</gene>
<evidence type="ECO:0000313" key="3">
    <source>
        <dbReference type="Proteomes" id="UP000568839"/>
    </source>
</evidence>
<dbReference type="InterPro" id="IPR050662">
    <property type="entry name" value="Sec-metab_biosynth-thioest"/>
</dbReference>
<keyword evidence="2" id="KW-0378">Hydrolase</keyword>
<protein>
    <submittedName>
        <fullName evidence="2">Glyoxylase-like metal-dependent hydrolase (Beta-lactamase superfamily II)</fullName>
    </submittedName>
</protein>
<feature type="domain" description="Metallo-beta-lactamase" evidence="1">
    <location>
        <begin position="23"/>
        <end position="234"/>
    </location>
</feature>
<dbReference type="GO" id="GO:0016787">
    <property type="term" value="F:hydrolase activity"/>
    <property type="evidence" value="ECO:0007669"/>
    <property type="project" value="UniProtKB-KW"/>
</dbReference>
<dbReference type="InterPro" id="IPR036866">
    <property type="entry name" value="RibonucZ/Hydroxyglut_hydro"/>
</dbReference>
<dbReference type="Gene3D" id="3.60.15.10">
    <property type="entry name" value="Ribonuclease Z/Hydroxyacylglutathione hydrolase-like"/>
    <property type="match status" value="1"/>
</dbReference>
<organism evidence="2 3">
    <name type="scientific">Geomicrobium halophilum</name>
    <dbReference type="NCBI Taxonomy" id="549000"/>
    <lineage>
        <taxon>Bacteria</taxon>
        <taxon>Bacillati</taxon>
        <taxon>Bacillota</taxon>
        <taxon>Bacilli</taxon>
        <taxon>Bacillales</taxon>
        <taxon>Geomicrobium</taxon>
    </lineage>
</organism>
<accession>A0A841PVF9</accession>
<dbReference type="AlphaFoldDB" id="A0A841PVF9"/>
<proteinExistence type="predicted"/>
<dbReference type="SUPFAM" id="SSF56281">
    <property type="entry name" value="Metallo-hydrolase/oxidoreductase"/>
    <property type="match status" value="1"/>
</dbReference>
<dbReference type="PANTHER" id="PTHR23131:SF4">
    <property type="entry name" value="METALLO-BETA-LACTAMASE SUPERFAMILY POTEIN"/>
    <property type="match status" value="1"/>
</dbReference>
<dbReference type="RefSeq" id="WP_184404355.1">
    <property type="nucleotide sequence ID" value="NZ_JACHHJ010000003.1"/>
</dbReference>
<comment type="caution">
    <text evidence="2">The sequence shown here is derived from an EMBL/GenBank/DDBJ whole genome shotgun (WGS) entry which is preliminary data.</text>
</comment>
<keyword evidence="3" id="KW-1185">Reference proteome</keyword>
<dbReference type="SMART" id="SM00849">
    <property type="entry name" value="Lactamase_B"/>
    <property type="match status" value="1"/>
</dbReference>
<dbReference type="Proteomes" id="UP000568839">
    <property type="component" value="Unassembled WGS sequence"/>
</dbReference>
<name>A0A841PVF9_9BACL</name>
<dbReference type="EMBL" id="JACHHJ010000003">
    <property type="protein sequence ID" value="MBB6450301.1"/>
    <property type="molecule type" value="Genomic_DNA"/>
</dbReference>
<reference evidence="2 3" key="1">
    <citation type="submission" date="2020-08" db="EMBL/GenBank/DDBJ databases">
        <title>Genomic Encyclopedia of Type Strains, Phase IV (KMG-IV): sequencing the most valuable type-strain genomes for metagenomic binning, comparative biology and taxonomic classification.</title>
        <authorList>
            <person name="Goeker M."/>
        </authorList>
    </citation>
    <scope>NUCLEOTIDE SEQUENCE [LARGE SCALE GENOMIC DNA]</scope>
    <source>
        <strain evidence="2 3">DSM 21769</strain>
    </source>
</reference>
<dbReference type="PANTHER" id="PTHR23131">
    <property type="entry name" value="ENDORIBONUCLEASE LACTB2"/>
    <property type="match status" value="1"/>
</dbReference>
<evidence type="ECO:0000313" key="2">
    <source>
        <dbReference type="EMBL" id="MBB6450301.1"/>
    </source>
</evidence>